<evidence type="ECO:0008006" key="3">
    <source>
        <dbReference type="Google" id="ProtNLM"/>
    </source>
</evidence>
<evidence type="ECO:0000313" key="2">
    <source>
        <dbReference type="Proteomes" id="UP000634136"/>
    </source>
</evidence>
<comment type="caution">
    <text evidence="1">The sequence shown here is derived from an EMBL/GenBank/DDBJ whole genome shotgun (WGS) entry which is preliminary data.</text>
</comment>
<proteinExistence type="predicted"/>
<keyword evidence="2" id="KW-1185">Reference proteome</keyword>
<dbReference type="Proteomes" id="UP000634136">
    <property type="component" value="Unassembled WGS sequence"/>
</dbReference>
<dbReference type="OrthoDB" id="760044at2759"/>
<accession>A0A835CHG2</accession>
<dbReference type="PANTHER" id="PTHR35714:SF1">
    <property type="entry name" value="OS02G0715300 PROTEIN"/>
    <property type="match status" value="1"/>
</dbReference>
<protein>
    <recommendedName>
        <fullName evidence="3">RNase H type-1 domain-containing protein</fullName>
    </recommendedName>
</protein>
<gene>
    <name evidence="1" type="ORF">G2W53_003889</name>
</gene>
<reference evidence="1" key="1">
    <citation type="submission" date="2020-09" db="EMBL/GenBank/DDBJ databases">
        <title>Genome-Enabled Discovery of Anthraquinone Biosynthesis in Senna tora.</title>
        <authorList>
            <person name="Kang S.-H."/>
            <person name="Pandey R.P."/>
            <person name="Lee C.-M."/>
            <person name="Sim J.-S."/>
            <person name="Jeong J.-T."/>
            <person name="Choi B.-S."/>
            <person name="Jung M."/>
            <person name="Ginzburg D."/>
            <person name="Zhao K."/>
            <person name="Won S.Y."/>
            <person name="Oh T.-J."/>
            <person name="Yu Y."/>
            <person name="Kim N.-H."/>
            <person name="Lee O.R."/>
            <person name="Lee T.-H."/>
            <person name="Bashyal P."/>
            <person name="Kim T.-S."/>
            <person name="Lee W.-H."/>
            <person name="Kawkins C."/>
            <person name="Kim C.-K."/>
            <person name="Kim J.S."/>
            <person name="Ahn B.O."/>
            <person name="Rhee S.Y."/>
            <person name="Sohng J.K."/>
        </authorList>
    </citation>
    <scope>NUCLEOTIDE SEQUENCE</scope>
    <source>
        <tissue evidence="1">Leaf</tissue>
    </source>
</reference>
<dbReference type="PANTHER" id="PTHR35714">
    <property type="entry name" value="OS02G0715300 PROTEIN"/>
    <property type="match status" value="1"/>
</dbReference>
<organism evidence="1 2">
    <name type="scientific">Senna tora</name>
    <dbReference type="NCBI Taxonomy" id="362788"/>
    <lineage>
        <taxon>Eukaryota</taxon>
        <taxon>Viridiplantae</taxon>
        <taxon>Streptophyta</taxon>
        <taxon>Embryophyta</taxon>
        <taxon>Tracheophyta</taxon>
        <taxon>Spermatophyta</taxon>
        <taxon>Magnoliopsida</taxon>
        <taxon>eudicotyledons</taxon>
        <taxon>Gunneridae</taxon>
        <taxon>Pentapetalae</taxon>
        <taxon>rosids</taxon>
        <taxon>fabids</taxon>
        <taxon>Fabales</taxon>
        <taxon>Fabaceae</taxon>
        <taxon>Caesalpinioideae</taxon>
        <taxon>Cassia clade</taxon>
        <taxon>Senna</taxon>
    </lineage>
</organism>
<evidence type="ECO:0000313" key="1">
    <source>
        <dbReference type="EMBL" id="KAF7841591.1"/>
    </source>
</evidence>
<dbReference type="AlphaFoldDB" id="A0A835CHG2"/>
<dbReference type="EMBL" id="JAAIUW010000002">
    <property type="protein sequence ID" value="KAF7841591.1"/>
    <property type="molecule type" value="Genomic_DNA"/>
</dbReference>
<name>A0A835CHG2_9FABA</name>
<sequence length="273" mass="30551">MMALLIPGAELWGVQLELELAGEMGTKKVVVEMDSSYAHQLILGQVQECHPHVALITNIHVLLAKCWEFDYPPPDVLQLLAEDSLGVASVRAHLSAQTPLLVEATPLKLYIYNTDIMSSLAQKKSFFPSMSANPALPISHTDSKQHEGGLRRRLSSLSLKIQANSVSPASSWSFPRSKSLSSMGNYAGSSIMKWWDWGSGWILSAKPMFARDLEMNEEETKFLGSHNRGSWRHVFYKVRSEIRRLLGSDHMDLPQTYRYTRNFDGIGTTTTQG</sequence>